<feature type="compositionally biased region" description="Basic and acidic residues" evidence="1">
    <location>
        <begin position="341"/>
        <end position="368"/>
    </location>
</feature>
<feature type="region of interest" description="Disordered" evidence="1">
    <location>
        <begin position="89"/>
        <end position="163"/>
    </location>
</feature>
<name>A0A8S1GV33_9PELO</name>
<dbReference type="Proteomes" id="UP000835052">
    <property type="component" value="Unassembled WGS sequence"/>
</dbReference>
<feature type="compositionally biased region" description="Polar residues" evidence="1">
    <location>
        <begin position="728"/>
        <end position="737"/>
    </location>
</feature>
<dbReference type="EMBL" id="CAJGYM010000006">
    <property type="protein sequence ID" value="CAD6187427.1"/>
    <property type="molecule type" value="Genomic_DNA"/>
</dbReference>
<feature type="region of interest" description="Disordered" evidence="1">
    <location>
        <begin position="1"/>
        <end position="47"/>
    </location>
</feature>
<feature type="compositionally biased region" description="Basic and acidic residues" evidence="1">
    <location>
        <begin position="791"/>
        <end position="805"/>
    </location>
</feature>
<accession>A0A8S1GV33</accession>
<protein>
    <submittedName>
        <fullName evidence="2">Uncharacterized protein</fullName>
    </submittedName>
</protein>
<reference evidence="2" key="1">
    <citation type="submission" date="2020-10" db="EMBL/GenBank/DDBJ databases">
        <authorList>
            <person name="Kikuchi T."/>
        </authorList>
    </citation>
    <scope>NUCLEOTIDE SEQUENCE</scope>
    <source>
        <strain evidence="2">NKZ352</strain>
    </source>
</reference>
<feature type="compositionally biased region" description="Basic and acidic residues" evidence="1">
    <location>
        <begin position="442"/>
        <end position="460"/>
    </location>
</feature>
<evidence type="ECO:0000313" key="3">
    <source>
        <dbReference type="Proteomes" id="UP000835052"/>
    </source>
</evidence>
<dbReference type="AlphaFoldDB" id="A0A8S1GV33"/>
<comment type="caution">
    <text evidence="2">The sequence shown here is derived from an EMBL/GenBank/DDBJ whole genome shotgun (WGS) entry which is preliminary data.</text>
</comment>
<feature type="region of interest" description="Disordered" evidence="1">
    <location>
        <begin position="691"/>
        <end position="767"/>
    </location>
</feature>
<feature type="compositionally biased region" description="Polar residues" evidence="1">
    <location>
        <begin position="427"/>
        <end position="438"/>
    </location>
</feature>
<evidence type="ECO:0000313" key="2">
    <source>
        <dbReference type="EMBL" id="CAD6187427.1"/>
    </source>
</evidence>
<keyword evidence="3" id="KW-1185">Reference proteome</keyword>
<feature type="compositionally biased region" description="Low complexity" evidence="1">
    <location>
        <begin position="748"/>
        <end position="761"/>
    </location>
</feature>
<sequence length="878" mass="98305">MVGEGKPPTSGTSPVAQVRPKGAQSVLSLAPSGKFRPEHHNHQWPTTAPQQSVMNFCCKLYSGIYSPTVRRIPISKDEDFCMREAPYPSAATPTARAPQNLPGQLDPGSLYDPSRRRVSKNGAGSANSLLKQAIANRLKPNVVEKENPAQSDTSPPEAAKIRRTDSEMAKSLLLNPAWYRDSLGRTGYKSKEWEKALNAQKDVVKDNKKAAGSPTSEDSEIKRIDSDLLLNVKKDGKQKSKKTGEENQSFEEKKTTPVLERKLSKEEKKEAKNREKEEKKKEKAEKKAKKELEKLERKLREAKAKHGDKAEDSGSTSESGHAEIKKQQVERSTAEATIKVDSSKEGRNKKERKSEKTGKVPRSDRETAESQDSNESSDSSQPSRITITEKRENDETSRNYRERNPKNRQATREPHSTNIGDRRDSSFSEASRISGNSHKSVKFSDKVQMREFETRNRGSSEDEDDDFEAEDDDVAIMSDDEMSKPDSERRRRLVKLLQMQQEDERHMTPLSQDIYDEDLEDFEEQERLALLAMQQGYHPNLYDDDSSSQRSYYAEDVEDRFYVNEDGSSIPLDNLPYSVRQAIIADLKGRRGIDEPLMGSMSRLHGGGDSSDGSLVSYPHLPRSASGYFEPNMNYSYQAALYKQNPASYSNQEEQPSQAPQKFLTKIAQANSGTMHASYYENDMSGTPNFVGSDRNFAAGSSTSQLTPIPSSSQNETPMTRKQFFASMDQTSPSTSRPPFESTKPTKSQKNVSNSSSQSDLSHSHDAEGIAEKEMQKKFVARFGPGRKAPIAREEDPADPEHMGSRESVLSSDSRESHAVISTINSCLFFICTSDPIGKPLYERYNFSDMDRNLAALAKPLWAGTEKEDAEHDESNSS</sequence>
<feature type="compositionally biased region" description="Basic and acidic residues" evidence="1">
    <location>
        <begin position="219"/>
        <end position="312"/>
    </location>
</feature>
<feature type="compositionally biased region" description="Basic and acidic residues" evidence="1">
    <location>
        <begin position="387"/>
        <end position="426"/>
    </location>
</feature>
<feature type="compositionally biased region" description="Acidic residues" evidence="1">
    <location>
        <begin position="461"/>
        <end position="480"/>
    </location>
</feature>
<feature type="region of interest" description="Disordered" evidence="1">
    <location>
        <begin position="199"/>
        <end position="489"/>
    </location>
</feature>
<organism evidence="2 3">
    <name type="scientific">Caenorhabditis auriculariae</name>
    <dbReference type="NCBI Taxonomy" id="2777116"/>
    <lineage>
        <taxon>Eukaryota</taxon>
        <taxon>Metazoa</taxon>
        <taxon>Ecdysozoa</taxon>
        <taxon>Nematoda</taxon>
        <taxon>Chromadorea</taxon>
        <taxon>Rhabditida</taxon>
        <taxon>Rhabditina</taxon>
        <taxon>Rhabditomorpha</taxon>
        <taxon>Rhabditoidea</taxon>
        <taxon>Rhabditidae</taxon>
        <taxon>Peloderinae</taxon>
        <taxon>Caenorhabditis</taxon>
    </lineage>
</organism>
<feature type="compositionally biased region" description="Polar residues" evidence="1">
    <location>
        <begin position="699"/>
        <end position="720"/>
    </location>
</feature>
<gene>
    <name evidence="2" type="ORF">CAUJ_LOCUS3346</name>
</gene>
<feature type="region of interest" description="Disordered" evidence="1">
    <location>
        <begin position="783"/>
        <end position="815"/>
    </location>
</feature>
<dbReference type="OrthoDB" id="5856197at2759"/>
<evidence type="ECO:0000256" key="1">
    <source>
        <dbReference type="SAM" id="MobiDB-lite"/>
    </source>
</evidence>
<feature type="compositionally biased region" description="Basic and acidic residues" evidence="1">
    <location>
        <begin position="320"/>
        <end position="333"/>
    </location>
</feature>
<feature type="compositionally biased region" description="Low complexity" evidence="1">
    <location>
        <begin position="370"/>
        <end position="383"/>
    </location>
</feature>
<proteinExistence type="predicted"/>